<keyword evidence="1" id="KW-0812">Transmembrane</keyword>
<evidence type="ECO:0000256" key="1">
    <source>
        <dbReference type="SAM" id="Phobius"/>
    </source>
</evidence>
<reference evidence="2 3" key="1">
    <citation type="journal article" date="2016" name="Genome Announc.">
        <title>Draft Genome Sequence of 'Halomonas chromatireducens' Strain AGD 8-3, a Haloalkaliphilic Chromate- and Selenite-Reducing Gammaproteobacterium.</title>
        <authorList>
            <person name="Sharko F.S."/>
            <person name="Shapovalova A.A."/>
            <person name="Tsygankova S.V."/>
            <person name="Komova A.V."/>
            <person name="Boulygina E.S."/>
            <person name="Teslyuk A.B."/>
            <person name="Gotovtsev P.M."/>
            <person name="Namsaraev Z.B."/>
            <person name="Khijniak T.V."/>
            <person name="Nedoluzhko A.V."/>
            <person name="Vasilov R.G."/>
        </authorList>
    </citation>
    <scope>NUCLEOTIDE SEQUENCE [LARGE SCALE GENOMIC DNA]</scope>
    <source>
        <strain evidence="2 3">AGD 8-3</strain>
    </source>
</reference>
<keyword evidence="1" id="KW-1133">Transmembrane helix</keyword>
<feature type="transmembrane region" description="Helical" evidence="1">
    <location>
        <begin position="12"/>
        <end position="32"/>
    </location>
</feature>
<evidence type="ECO:0000313" key="3">
    <source>
        <dbReference type="Proteomes" id="UP000063387"/>
    </source>
</evidence>
<dbReference type="EMBL" id="CP014226">
    <property type="protein sequence ID" value="AMD02397.1"/>
    <property type="molecule type" value="Genomic_DNA"/>
</dbReference>
<accession>A0A109UN57</accession>
<evidence type="ECO:0000313" key="2">
    <source>
        <dbReference type="EMBL" id="AMD02397.1"/>
    </source>
</evidence>
<protein>
    <submittedName>
        <fullName evidence="2">Uncharacterized protein</fullName>
    </submittedName>
</protein>
<gene>
    <name evidence="2" type="ORF">LOKO_03353</name>
</gene>
<name>A0A109UN57_9GAMM</name>
<dbReference type="AlphaFoldDB" id="A0A109UN57"/>
<dbReference type="KEGG" id="hco:LOKO_03353"/>
<dbReference type="PATRIC" id="fig|507626.3.peg.3355"/>
<sequence>MMRGKLPRRQRLIGLWLLLSGISLFGGAIFAAWLDSLFQPQGLARLVLWLGCFFMM</sequence>
<keyword evidence="1" id="KW-0472">Membrane</keyword>
<reference evidence="2 3" key="2">
    <citation type="submission" date="2016-02" db="EMBL/GenBank/DDBJ databases">
        <authorList>
            <person name="Wen L."/>
            <person name="He K."/>
            <person name="Yang H."/>
        </authorList>
    </citation>
    <scope>NUCLEOTIDE SEQUENCE [LARGE SCALE GENOMIC DNA]</scope>
    <source>
        <strain evidence="2 3">AGD 8-3</strain>
    </source>
</reference>
<organism evidence="2 3">
    <name type="scientific">Halomonas chromatireducens</name>
    <dbReference type="NCBI Taxonomy" id="507626"/>
    <lineage>
        <taxon>Bacteria</taxon>
        <taxon>Pseudomonadati</taxon>
        <taxon>Pseudomonadota</taxon>
        <taxon>Gammaproteobacteria</taxon>
        <taxon>Oceanospirillales</taxon>
        <taxon>Halomonadaceae</taxon>
        <taxon>Halomonas</taxon>
    </lineage>
</organism>
<keyword evidence="3" id="KW-1185">Reference proteome</keyword>
<dbReference type="Proteomes" id="UP000063387">
    <property type="component" value="Chromosome"/>
</dbReference>
<dbReference type="RefSeq" id="WP_158509956.1">
    <property type="nucleotide sequence ID" value="NZ_CP014226.1"/>
</dbReference>
<proteinExistence type="predicted"/>
<dbReference type="STRING" id="507626.LOKO_03353"/>